<accession>A0A6P2C8J3</accession>
<dbReference type="CDD" id="cd06558">
    <property type="entry name" value="crotonase-like"/>
    <property type="match status" value="1"/>
</dbReference>
<keyword evidence="4" id="KW-1185">Reference proteome</keyword>
<keyword evidence="3" id="KW-0413">Isomerase</keyword>
<dbReference type="InterPro" id="IPR029045">
    <property type="entry name" value="ClpP/crotonase-like_dom_sf"/>
</dbReference>
<dbReference type="EMBL" id="RPFW01000001">
    <property type="protein sequence ID" value="TVZ06646.1"/>
    <property type="molecule type" value="Genomic_DNA"/>
</dbReference>
<dbReference type="GO" id="GO:0016853">
    <property type="term" value="F:isomerase activity"/>
    <property type="evidence" value="ECO:0007669"/>
    <property type="project" value="UniProtKB-KW"/>
</dbReference>
<evidence type="ECO:0000256" key="1">
    <source>
        <dbReference type="ARBA" id="ARBA00005254"/>
    </source>
</evidence>
<dbReference type="Proteomes" id="UP000460272">
    <property type="component" value="Unassembled WGS sequence"/>
</dbReference>
<comment type="similarity">
    <text evidence="1">Belongs to the enoyl-CoA hydratase/isomerase family.</text>
</comment>
<dbReference type="PANTHER" id="PTHR43802">
    <property type="entry name" value="ENOYL-COA HYDRATASE"/>
    <property type="match status" value="1"/>
</dbReference>
<dbReference type="PANTHER" id="PTHR43802:SF1">
    <property type="entry name" value="IP11341P-RELATED"/>
    <property type="match status" value="1"/>
</dbReference>
<evidence type="ECO:0000313" key="4">
    <source>
        <dbReference type="Proteomes" id="UP000460272"/>
    </source>
</evidence>
<name>A0A6P2C8J3_9ACTN</name>
<reference evidence="3 4" key="1">
    <citation type="submission" date="2018-11" db="EMBL/GenBank/DDBJ databases">
        <title>Trebonia kvetii gen.nov., sp.nov., a novel acidophilic actinobacterium, and proposal of the new actinobacterial family Treboniaceae fam. nov.</title>
        <authorList>
            <person name="Rapoport D."/>
            <person name="Sagova-Mareckova M."/>
            <person name="Sedlacek I."/>
            <person name="Provaznik J."/>
            <person name="Kralova S."/>
            <person name="Pavlinic D."/>
            <person name="Benes V."/>
            <person name="Kopecky J."/>
        </authorList>
    </citation>
    <scope>NUCLEOTIDE SEQUENCE [LARGE SCALE GENOMIC DNA]</scope>
    <source>
        <strain evidence="3 4">15Tr583</strain>
    </source>
</reference>
<comment type="caution">
    <text evidence="3">The sequence shown here is derived from an EMBL/GenBank/DDBJ whole genome shotgun (WGS) entry which is preliminary data.</text>
</comment>
<sequence>MPAAAYPSPEEIVVYQKDPATKIATITLSRPERLNAPTSAARLRYAELLHRANIDDDVKVLVIRGLGQDFGSGVDLPEFMETLNGEDDGPRLAEYHLTADDDVRLPPADSFRGGAQLTQWFANGRGGCRSLQEFKKISIVEVKGYCYGWHFYQAGDADLVISSDDALFGHASFRYQGWGPRMWTWVQTMGLRKFQEMVFTGRPFTAAEMNDCNFLTKVVPRDQLEAETEKYALACARNRPTDTVFQQKLFFELYKQFQGEQLGSMLTGLFESLGRYARPDRTEMMLDKDVFERGLTNAVKDNDAQFPPDFRLSRSGRARTDVERPS</sequence>
<dbReference type="SUPFAM" id="SSF52096">
    <property type="entry name" value="ClpP/crotonase"/>
    <property type="match status" value="1"/>
</dbReference>
<dbReference type="OrthoDB" id="3206737at2"/>
<dbReference type="InterPro" id="IPR001753">
    <property type="entry name" value="Enoyl-CoA_hydra/iso"/>
</dbReference>
<dbReference type="AlphaFoldDB" id="A0A6P2C8J3"/>
<dbReference type="RefSeq" id="WP_145851399.1">
    <property type="nucleotide sequence ID" value="NZ_RPFW01000001.1"/>
</dbReference>
<protein>
    <submittedName>
        <fullName evidence="3">Enoyl-CoA hydratase/isomerase family protein</fullName>
    </submittedName>
</protein>
<gene>
    <name evidence="3" type="ORF">EAS64_04490</name>
</gene>
<dbReference type="Gene3D" id="3.90.226.10">
    <property type="entry name" value="2-enoyl-CoA Hydratase, Chain A, domain 1"/>
    <property type="match status" value="1"/>
</dbReference>
<dbReference type="Pfam" id="PF00378">
    <property type="entry name" value="ECH_1"/>
    <property type="match status" value="2"/>
</dbReference>
<proteinExistence type="inferred from homology"/>
<feature type="region of interest" description="Disordered" evidence="2">
    <location>
        <begin position="306"/>
        <end position="326"/>
    </location>
</feature>
<evidence type="ECO:0000313" key="3">
    <source>
        <dbReference type="EMBL" id="TVZ06646.1"/>
    </source>
</evidence>
<organism evidence="3 4">
    <name type="scientific">Trebonia kvetii</name>
    <dbReference type="NCBI Taxonomy" id="2480626"/>
    <lineage>
        <taxon>Bacteria</taxon>
        <taxon>Bacillati</taxon>
        <taxon>Actinomycetota</taxon>
        <taxon>Actinomycetes</taxon>
        <taxon>Streptosporangiales</taxon>
        <taxon>Treboniaceae</taxon>
        <taxon>Trebonia</taxon>
    </lineage>
</organism>
<evidence type="ECO:0000256" key="2">
    <source>
        <dbReference type="SAM" id="MobiDB-lite"/>
    </source>
</evidence>